<feature type="region of interest" description="Disordered" evidence="1">
    <location>
        <begin position="243"/>
        <end position="264"/>
    </location>
</feature>
<feature type="compositionally biased region" description="Basic and acidic residues" evidence="1">
    <location>
        <begin position="121"/>
        <end position="130"/>
    </location>
</feature>
<dbReference type="AlphaFoldDB" id="A0A7S3G747"/>
<organism evidence="2">
    <name type="scientific">Palpitomonas bilix</name>
    <dbReference type="NCBI Taxonomy" id="652834"/>
    <lineage>
        <taxon>Eukaryota</taxon>
        <taxon>Eukaryota incertae sedis</taxon>
    </lineage>
</organism>
<proteinExistence type="predicted"/>
<protein>
    <submittedName>
        <fullName evidence="2">Uncharacterized protein</fullName>
    </submittedName>
</protein>
<gene>
    <name evidence="2" type="ORF">PBIL07802_LOCUS15556</name>
</gene>
<evidence type="ECO:0000313" key="2">
    <source>
        <dbReference type="EMBL" id="CAE0253322.1"/>
    </source>
</evidence>
<reference evidence="2" key="1">
    <citation type="submission" date="2021-01" db="EMBL/GenBank/DDBJ databases">
        <authorList>
            <person name="Corre E."/>
            <person name="Pelletier E."/>
            <person name="Niang G."/>
            <person name="Scheremetjew M."/>
            <person name="Finn R."/>
            <person name="Kale V."/>
            <person name="Holt S."/>
            <person name="Cochrane G."/>
            <person name="Meng A."/>
            <person name="Brown T."/>
            <person name="Cohen L."/>
        </authorList>
    </citation>
    <scope>NUCLEOTIDE SEQUENCE</scope>
    <source>
        <strain evidence="2">NIES-2562</strain>
    </source>
</reference>
<feature type="region of interest" description="Disordered" evidence="1">
    <location>
        <begin position="121"/>
        <end position="198"/>
    </location>
</feature>
<evidence type="ECO:0000256" key="1">
    <source>
        <dbReference type="SAM" id="MobiDB-lite"/>
    </source>
</evidence>
<accession>A0A7S3G747</accession>
<feature type="compositionally biased region" description="Basic and acidic residues" evidence="1">
    <location>
        <begin position="243"/>
        <end position="262"/>
    </location>
</feature>
<feature type="compositionally biased region" description="Gly residues" evidence="1">
    <location>
        <begin position="378"/>
        <end position="389"/>
    </location>
</feature>
<feature type="compositionally biased region" description="Basic and acidic residues" evidence="1">
    <location>
        <begin position="160"/>
        <end position="170"/>
    </location>
</feature>
<sequence length="395" mass="44603">MSQAPNAQTPTMQRKKMRRFTLEMDCLLVEKIIEINPFGRGKSRSGQRWPPIVDALNRRFFPNAGKDGLNESSCLSRWRTLKEQKGDGTAQDKKKPKVKGILREERILVDLVRQAVTLEDEARGKWKADRSEDDEMDDDTVHTQVEPPSKRVRQTGIERQQAKSKEHPERVGTSGVTAEGSWRREQGFHQQQEASGRREEAWVETEAHTDANVFQGANILRPASTILANMASSPFRQHSIQLDRRDSRILTQESGRDGRDSLESGSAQFGAALRASATSQSRGPAVPFSLRFENAPQPLSSLQYQHASGRPGIADVLAKERDLADLRLHMYEEDHASLSQLWQEVSAMKEEINKLREDVNNLLVFLRMEERGERERLSGGGSSGEGRWGWKGRPA</sequence>
<name>A0A7S3G747_9EUKA</name>
<dbReference type="EMBL" id="HBIB01023726">
    <property type="protein sequence ID" value="CAE0253322.1"/>
    <property type="molecule type" value="Transcribed_RNA"/>
</dbReference>
<feature type="region of interest" description="Disordered" evidence="1">
    <location>
        <begin position="372"/>
        <end position="395"/>
    </location>
</feature>